<feature type="compositionally biased region" description="Polar residues" evidence="1">
    <location>
        <begin position="1131"/>
        <end position="1144"/>
    </location>
</feature>
<evidence type="ECO:0000313" key="5">
    <source>
        <dbReference type="EMBL" id="JAW07819.1"/>
    </source>
</evidence>
<keyword evidence="5" id="KW-0675">Receptor</keyword>
<feature type="chain" id="PRO_5012623759" evidence="3">
    <location>
        <begin position="29"/>
        <end position="1144"/>
    </location>
</feature>
<feature type="domain" description="Fibronectin type-III" evidence="4">
    <location>
        <begin position="664"/>
        <end position="751"/>
    </location>
</feature>
<accession>A0A224XIE4</accession>
<sequence>MLGCSGMELWVSSSAFLLLICFFPTTKTSSDSDNLSCGPGIRGYGATVPSGDIHIRYGSPLEIYCKLKPTVTKYNSSSLVFFRNDVEVSDEFVTKVNETTIRLYVKNPPPSSSIYYCKLKISSNNLTAVCLNYVLVGFAPRAVQNFTCVSRSWQNLNCSWIPVNNYMKTYYKLYYYERMNKKTQYNCPESPLVRNYCVWNASSHPLYRAVLENYYLNMEMSNELGNFTSSYNVSHYAVVVPNKAVNLTLVEATSNSLCIEWERPVSLYSFPPGIVTRVLYQSKWDSPNHWQLVNTSHLKIHANRLTLNITGLKYAHTLYDIRVLLKSYAAKDEPMWWSEPATITLRTKATVPGMSPKTDIGSFEIRSMNSLRDIYIYWQQIPKHMENGDNFEYKVIHIEEFVDGNSFVRNIAPSEITKTFAKFTNVTNNHYKFTVVSANKEGYAKDVSELTIPSQNSKLAEPVSFTKIDHNGGVYELSWRHPDDKRVKSYTVFWCENRLDRPYDCVGYLDWKNVGNITEKNITLQKRKVYQFAISANGEFSSSGMLWARCTILPDQARNKLKNTWIGVQGSTFFEVKWKLDCFERVRIHGFVIEFCPIRNPNNASCKESKRNKTIDGEPTHANITGLKPYTTYKVQVAVKTNNLLGMWSDPMLVTTLEDAPDMGPENVTLLAVTNTTIRLSWSPPSSLNGILRNYQIKWNDNSTKVENKSDIVIEELTNLPSNKLFNITLSACTVKCSPHSKPLYVRTEIGNPSQISAPRVKFVNTTEVMYVSWSKPSIPGGPVDYYEVKIDSSDGTTNRKPQYLKKQTNSLTIPTPECKKTSIYYKVYVRAVNEGANGTVFYGPWSPPAGDNCYIQTTGFSTAAMVLFVLVALLGTLLGLLFFSRWVWLRFKAMQNVGVKLPPQLELNSVFKDKSVVDLPIAAHVCSASLKPHHLPAELLDENTTPDQQLLLNNKIKDENSCDSPCDELDMALDTGSGEGHVESSGCGSGHDSVSSSITAGTHITDSGTEADERPASPDVFSQSPRRLSDLRQRNITGASSGGGSGSGEGYSRLAAAPTGYVTLPQGTRTYVSHTHLWPHNGSVQQCHKGYVIAPPLSSNTYSKVSLLPATGLKVTSSRDHCADSESSARSDGQLSVNPASSI</sequence>
<protein>
    <submittedName>
        <fullName evidence="5">Putative cytokine receptor</fullName>
    </submittedName>
</protein>
<dbReference type="InterPro" id="IPR003961">
    <property type="entry name" value="FN3_dom"/>
</dbReference>
<feature type="domain" description="Fibronectin type-III" evidence="4">
    <location>
        <begin position="243"/>
        <end position="350"/>
    </location>
</feature>
<dbReference type="Pfam" id="PF00041">
    <property type="entry name" value="fn3"/>
    <property type="match status" value="2"/>
</dbReference>
<dbReference type="InterPro" id="IPR036116">
    <property type="entry name" value="FN3_sf"/>
</dbReference>
<keyword evidence="2" id="KW-0812">Transmembrane</keyword>
<keyword evidence="2" id="KW-0472">Membrane</keyword>
<dbReference type="CDD" id="cd00063">
    <property type="entry name" value="FN3"/>
    <property type="match status" value="4"/>
</dbReference>
<dbReference type="GO" id="GO:0016020">
    <property type="term" value="C:membrane"/>
    <property type="evidence" value="ECO:0007669"/>
    <property type="project" value="UniProtKB-SubCell"/>
</dbReference>
<dbReference type="SUPFAM" id="SSF49265">
    <property type="entry name" value="Fibronectin type III"/>
    <property type="match status" value="4"/>
</dbReference>
<dbReference type="PROSITE" id="PS50853">
    <property type="entry name" value="FN3"/>
    <property type="match status" value="4"/>
</dbReference>
<dbReference type="PANTHER" id="PTHR46957">
    <property type="entry name" value="CYTOKINE RECEPTOR"/>
    <property type="match status" value="1"/>
</dbReference>
<evidence type="ECO:0000256" key="1">
    <source>
        <dbReference type="SAM" id="MobiDB-lite"/>
    </source>
</evidence>
<dbReference type="AlphaFoldDB" id="A0A224XIE4"/>
<feature type="signal peptide" evidence="3">
    <location>
        <begin position="1"/>
        <end position="28"/>
    </location>
</feature>
<evidence type="ECO:0000256" key="3">
    <source>
        <dbReference type="SAM" id="SignalP"/>
    </source>
</evidence>
<evidence type="ECO:0000256" key="2">
    <source>
        <dbReference type="SAM" id="Phobius"/>
    </source>
</evidence>
<feature type="domain" description="Fibronectin type-III" evidence="4">
    <location>
        <begin position="755"/>
        <end position="859"/>
    </location>
</feature>
<feature type="domain" description="Fibronectin type-III" evidence="4">
    <location>
        <begin position="560"/>
        <end position="659"/>
    </location>
</feature>
<name>A0A224XIE4_9HEMI</name>
<reference evidence="5" key="1">
    <citation type="journal article" date="2018" name="PLoS Negl. Trop. Dis.">
        <title>An insight into the salivary gland and fat body transcriptome of Panstrongylus lignarius (Hemiptera: Heteroptera), the main vector of Chagas disease in Peru.</title>
        <authorList>
            <person name="Nevoa J.C."/>
            <person name="Mendes M.T."/>
            <person name="da Silva M.V."/>
            <person name="Soares S.C."/>
            <person name="Oliveira C.J.F."/>
            <person name="Ribeiro J.M.C."/>
        </authorList>
    </citation>
    <scope>NUCLEOTIDE SEQUENCE</scope>
</reference>
<feature type="transmembrane region" description="Helical" evidence="2">
    <location>
        <begin position="864"/>
        <end position="884"/>
    </location>
</feature>
<keyword evidence="2" id="KW-1133">Transmembrane helix</keyword>
<dbReference type="SMART" id="SM00060">
    <property type="entry name" value="FN3"/>
    <property type="match status" value="5"/>
</dbReference>
<dbReference type="InterPro" id="IPR050713">
    <property type="entry name" value="RTP_Phos/Ushers"/>
</dbReference>
<feature type="compositionally biased region" description="Basic and acidic residues" evidence="1">
    <location>
        <begin position="1120"/>
        <end position="1130"/>
    </location>
</feature>
<proteinExistence type="predicted"/>
<organism evidence="5">
    <name type="scientific">Panstrongylus lignarius</name>
    <dbReference type="NCBI Taxonomy" id="156445"/>
    <lineage>
        <taxon>Eukaryota</taxon>
        <taxon>Metazoa</taxon>
        <taxon>Ecdysozoa</taxon>
        <taxon>Arthropoda</taxon>
        <taxon>Hexapoda</taxon>
        <taxon>Insecta</taxon>
        <taxon>Pterygota</taxon>
        <taxon>Neoptera</taxon>
        <taxon>Paraneoptera</taxon>
        <taxon>Hemiptera</taxon>
        <taxon>Heteroptera</taxon>
        <taxon>Panheteroptera</taxon>
        <taxon>Cimicomorpha</taxon>
        <taxon>Reduviidae</taxon>
        <taxon>Triatominae</taxon>
        <taxon>Panstrongylus</taxon>
    </lineage>
</organism>
<feature type="compositionally biased region" description="Gly residues" evidence="1">
    <location>
        <begin position="1041"/>
        <end position="1050"/>
    </location>
</feature>
<dbReference type="PANTHER" id="PTHR46957:SF3">
    <property type="entry name" value="CYTOKINE RECEPTOR"/>
    <property type="match status" value="1"/>
</dbReference>
<keyword evidence="3" id="KW-0732">Signal</keyword>
<feature type="region of interest" description="Disordered" evidence="1">
    <location>
        <begin position="1120"/>
        <end position="1144"/>
    </location>
</feature>
<dbReference type="InterPro" id="IPR013783">
    <property type="entry name" value="Ig-like_fold"/>
</dbReference>
<dbReference type="EMBL" id="GFTR01008607">
    <property type="protein sequence ID" value="JAW07819.1"/>
    <property type="molecule type" value="Transcribed_RNA"/>
</dbReference>
<dbReference type="Gene3D" id="2.60.40.10">
    <property type="entry name" value="Immunoglobulins"/>
    <property type="match status" value="7"/>
</dbReference>
<feature type="compositionally biased region" description="Polar residues" evidence="1">
    <location>
        <begin position="993"/>
        <end position="1009"/>
    </location>
</feature>
<feature type="region of interest" description="Disordered" evidence="1">
    <location>
        <begin position="968"/>
        <end position="1052"/>
    </location>
</feature>
<evidence type="ECO:0000259" key="4">
    <source>
        <dbReference type="PROSITE" id="PS50853"/>
    </source>
</evidence>